<dbReference type="HOGENOM" id="CLU_2813640_0_0_1"/>
<sequence>MNPIIRVVSEASNRSRGSSSSGRSGSSQKFANIISVIQEQFPDIFNSVKGSKGYSLVLRSYVCCCIG</sequence>
<dbReference type="EMBL" id="KI277107">
    <property type="protein sequence ID" value="ESA20674.1"/>
    <property type="molecule type" value="Genomic_DNA"/>
</dbReference>
<gene>
    <name evidence="1" type="ORF">GLOINDRAFT_18269</name>
</gene>
<protein>
    <submittedName>
        <fullName evidence="1">Uncharacterized protein</fullName>
    </submittedName>
</protein>
<evidence type="ECO:0000313" key="1">
    <source>
        <dbReference type="EMBL" id="ESA20674.1"/>
    </source>
</evidence>
<reference evidence="1" key="1">
    <citation type="submission" date="2013-07" db="EMBL/GenBank/DDBJ databases">
        <title>The genome of an arbuscular mycorrhizal fungus provides insights into the evolution of the oldest plant symbiosis.</title>
        <authorList>
            <consortium name="DOE Joint Genome Institute"/>
            <person name="Tisserant E."/>
            <person name="Malbreil M."/>
            <person name="Kuo A."/>
            <person name="Kohler A."/>
            <person name="Symeonidi A."/>
            <person name="Balestrini R."/>
            <person name="Charron P."/>
            <person name="Duensing N."/>
            <person name="Frei-dit-Frey N."/>
            <person name="Gianinazzi-Pearson V."/>
            <person name="Gilbert B."/>
            <person name="Handa Y."/>
            <person name="Hijri M."/>
            <person name="Kaul R."/>
            <person name="Kawaguchi M."/>
            <person name="Krajinski F."/>
            <person name="Lammers P."/>
            <person name="Lapierre D."/>
            <person name="Masclaux F.G."/>
            <person name="Murat C."/>
            <person name="Morin E."/>
            <person name="Ndikumana S."/>
            <person name="Pagni M."/>
            <person name="Petitpierre D."/>
            <person name="Requena N."/>
            <person name="Rosikiewicz P."/>
            <person name="Riley R."/>
            <person name="Saito K."/>
            <person name="San Clemente H."/>
            <person name="Shapiro H."/>
            <person name="van Tuinen D."/>
            <person name="Becard G."/>
            <person name="Bonfante P."/>
            <person name="Paszkowski U."/>
            <person name="Shachar-Hill Y."/>
            <person name="Young J.P."/>
            <person name="Sanders I.R."/>
            <person name="Henrissat B."/>
            <person name="Rensing S.A."/>
            <person name="Grigoriev I.V."/>
            <person name="Corradi N."/>
            <person name="Roux C."/>
            <person name="Martin F."/>
        </authorList>
    </citation>
    <scope>NUCLEOTIDE SEQUENCE</scope>
    <source>
        <strain evidence="1">DAOM 197198</strain>
    </source>
</reference>
<name>U9UJT9_RHIID</name>
<proteinExistence type="predicted"/>
<organism evidence="1">
    <name type="scientific">Rhizophagus irregularis (strain DAOM 181602 / DAOM 197198 / MUCL 43194)</name>
    <name type="common">Arbuscular mycorrhizal fungus</name>
    <name type="synonym">Glomus intraradices</name>
    <dbReference type="NCBI Taxonomy" id="747089"/>
    <lineage>
        <taxon>Eukaryota</taxon>
        <taxon>Fungi</taxon>
        <taxon>Fungi incertae sedis</taxon>
        <taxon>Mucoromycota</taxon>
        <taxon>Glomeromycotina</taxon>
        <taxon>Glomeromycetes</taxon>
        <taxon>Glomerales</taxon>
        <taxon>Glomeraceae</taxon>
        <taxon>Rhizophagus</taxon>
    </lineage>
</organism>
<accession>U9UJT9</accession>
<dbReference type="AlphaFoldDB" id="U9UJT9"/>